<evidence type="ECO:0000313" key="3">
    <source>
        <dbReference type="Proteomes" id="UP001595969"/>
    </source>
</evidence>
<dbReference type="Pfam" id="PF04854">
    <property type="entry name" value="DUF624"/>
    <property type="match status" value="1"/>
</dbReference>
<accession>A0ABV9MXG4</accession>
<dbReference type="EMBL" id="JBHSGS010000061">
    <property type="protein sequence ID" value="MFC4720250.1"/>
    <property type="molecule type" value="Genomic_DNA"/>
</dbReference>
<dbReference type="InterPro" id="IPR006938">
    <property type="entry name" value="DUF624"/>
</dbReference>
<keyword evidence="1" id="KW-0472">Membrane</keyword>
<feature type="transmembrane region" description="Helical" evidence="1">
    <location>
        <begin position="105"/>
        <end position="127"/>
    </location>
</feature>
<dbReference type="RefSeq" id="WP_204653029.1">
    <property type="nucleotide sequence ID" value="NZ_JAFBFD010000004.1"/>
</dbReference>
<reference evidence="3" key="1">
    <citation type="journal article" date="2019" name="Int. J. Syst. Evol. Microbiol.">
        <title>The Global Catalogue of Microorganisms (GCM) 10K type strain sequencing project: providing services to taxonomists for standard genome sequencing and annotation.</title>
        <authorList>
            <consortium name="The Broad Institute Genomics Platform"/>
            <consortium name="The Broad Institute Genome Sequencing Center for Infectious Disease"/>
            <person name="Wu L."/>
            <person name="Ma J."/>
        </authorList>
    </citation>
    <scope>NUCLEOTIDE SEQUENCE [LARGE SCALE GENOMIC DNA]</scope>
    <source>
        <strain evidence="3">CGMCC 1.19032</strain>
    </source>
</reference>
<feature type="transmembrane region" description="Helical" evidence="1">
    <location>
        <begin position="147"/>
        <end position="167"/>
    </location>
</feature>
<sequence>MNEGSFIYKIYTGLNVLYTCAIFNFLFLLGTILGFGIFGFGPSLLTIFHLSKKYHKKELNHPFSEYWKNYKKTFIRGNQIVLPIFISFFFILWNISLFLDEMTTVSLVFLSIIQILLMLMLFFACSLDQFYELNPIECLLKSLQFSIYNIIGSLLTILWTAMCFYGSLFLPGLFLFFTFGLWSIVTMGIHLRLFELNEVKLIQGGEEKEYGCEVVKASPDYQN</sequence>
<organism evidence="2 3">
    <name type="scientific">Enterococcus lemanii</name>
    <dbReference type="NCBI Taxonomy" id="1159752"/>
    <lineage>
        <taxon>Bacteria</taxon>
        <taxon>Bacillati</taxon>
        <taxon>Bacillota</taxon>
        <taxon>Bacilli</taxon>
        <taxon>Lactobacillales</taxon>
        <taxon>Enterococcaceae</taxon>
        <taxon>Enterococcus</taxon>
    </lineage>
</organism>
<keyword evidence="1" id="KW-0812">Transmembrane</keyword>
<comment type="caution">
    <text evidence="2">The sequence shown here is derived from an EMBL/GenBank/DDBJ whole genome shotgun (WGS) entry which is preliminary data.</text>
</comment>
<feature type="transmembrane region" description="Helical" evidence="1">
    <location>
        <begin position="80"/>
        <end position="99"/>
    </location>
</feature>
<protein>
    <submittedName>
        <fullName evidence="2">YesL family protein</fullName>
    </submittedName>
</protein>
<keyword evidence="1" id="KW-1133">Transmembrane helix</keyword>
<name>A0ABV9MXG4_9ENTE</name>
<feature type="transmembrane region" description="Helical" evidence="1">
    <location>
        <begin position="16"/>
        <end position="48"/>
    </location>
</feature>
<evidence type="ECO:0000313" key="2">
    <source>
        <dbReference type="EMBL" id="MFC4720250.1"/>
    </source>
</evidence>
<evidence type="ECO:0000256" key="1">
    <source>
        <dbReference type="SAM" id="Phobius"/>
    </source>
</evidence>
<dbReference type="Proteomes" id="UP001595969">
    <property type="component" value="Unassembled WGS sequence"/>
</dbReference>
<feature type="transmembrane region" description="Helical" evidence="1">
    <location>
        <begin position="173"/>
        <end position="194"/>
    </location>
</feature>
<gene>
    <name evidence="2" type="ORF">ACFO5I_11005</name>
</gene>
<keyword evidence="3" id="KW-1185">Reference proteome</keyword>
<proteinExistence type="predicted"/>